<evidence type="ECO:0000313" key="3">
    <source>
        <dbReference type="EMBL" id="CAG2156571.1"/>
    </source>
</evidence>
<evidence type="ECO:0000259" key="2">
    <source>
        <dbReference type="Pfam" id="PF00857"/>
    </source>
</evidence>
<dbReference type="Pfam" id="PF00857">
    <property type="entry name" value="Isochorismatase"/>
    <property type="match status" value="1"/>
</dbReference>
<feature type="domain" description="Isochorismatase-like" evidence="2">
    <location>
        <begin position="22"/>
        <end position="195"/>
    </location>
</feature>
<dbReference type="Gene3D" id="3.40.50.850">
    <property type="entry name" value="Isochorismatase-like"/>
    <property type="match status" value="1"/>
</dbReference>
<dbReference type="InterPro" id="IPR050272">
    <property type="entry name" value="Isochorismatase-like_hydrls"/>
</dbReference>
<dbReference type="SUPFAM" id="SSF52499">
    <property type="entry name" value="Isochorismatase-like hydrolases"/>
    <property type="match status" value="1"/>
</dbReference>
<accession>A0ABM8TP03</accession>
<proteinExistence type="predicted"/>
<reference evidence="3 4" key="1">
    <citation type="submission" date="2021-03" db="EMBL/GenBank/DDBJ databases">
        <authorList>
            <person name="Peeters C."/>
        </authorList>
    </citation>
    <scope>NUCLEOTIDE SEQUENCE [LARGE SCALE GENOMIC DNA]</scope>
    <source>
        <strain evidence="3 4">LMG 26411</strain>
    </source>
</reference>
<dbReference type="InterPro" id="IPR000868">
    <property type="entry name" value="Isochorismatase-like_dom"/>
</dbReference>
<dbReference type="EC" id="3.5.1.107" evidence="3"/>
<keyword evidence="4" id="KW-1185">Reference proteome</keyword>
<dbReference type="PANTHER" id="PTHR43540:SF1">
    <property type="entry name" value="ISOCHORISMATASE HYDROLASE"/>
    <property type="match status" value="1"/>
</dbReference>
<keyword evidence="1 3" id="KW-0378">Hydrolase</keyword>
<dbReference type="Proteomes" id="UP000672657">
    <property type="component" value="Unassembled WGS sequence"/>
</dbReference>
<protein>
    <submittedName>
        <fullName evidence="3">Maleamate amidohydrolase</fullName>
        <ecNumber evidence="3">3.5.1.107</ecNumber>
    </submittedName>
</protein>
<comment type="caution">
    <text evidence="3">The sequence shown here is derived from an EMBL/GenBank/DDBJ whole genome shotgun (WGS) entry which is preliminary data.</text>
</comment>
<dbReference type="InterPro" id="IPR036380">
    <property type="entry name" value="Isochorismatase-like_sf"/>
</dbReference>
<organism evidence="3 4">
    <name type="scientific">Cupriavidus numazuensis</name>
    <dbReference type="NCBI Taxonomy" id="221992"/>
    <lineage>
        <taxon>Bacteria</taxon>
        <taxon>Pseudomonadati</taxon>
        <taxon>Pseudomonadota</taxon>
        <taxon>Betaproteobacteria</taxon>
        <taxon>Burkholderiales</taxon>
        <taxon>Burkholderiaceae</taxon>
        <taxon>Cupriavidus</taxon>
    </lineage>
</organism>
<evidence type="ECO:0000313" key="4">
    <source>
        <dbReference type="Proteomes" id="UP000672657"/>
    </source>
</evidence>
<dbReference type="GO" id="GO:0016787">
    <property type="term" value="F:hydrolase activity"/>
    <property type="evidence" value="ECO:0007669"/>
    <property type="project" value="UniProtKB-KW"/>
</dbReference>
<sequence length="211" mass="23910">MDDYKNRSYGAVEIGMHGKVGIVVIDYQMAFTDEQYPLGGAPLVMRGLQNTARLLDVARQHNVPIASCFTAYKSERDMPHWKISAVREQFRLDHPSSELDPRIYDKDYDVVVCKFGPSIFHQTPVVPYFIREGVETVIITGCNTSGCIRASTIDSFQWGFRTIVPEDCVGDIEEGPHRDNLRDVGRRYADISSADEVISYIQRTSGRRDRA</sequence>
<gene>
    <name evidence="3" type="primary">nicF_3</name>
    <name evidence="3" type="ORF">LMG26411_05299</name>
</gene>
<evidence type="ECO:0000256" key="1">
    <source>
        <dbReference type="ARBA" id="ARBA00022801"/>
    </source>
</evidence>
<dbReference type="EMBL" id="CAJPVI010000037">
    <property type="protein sequence ID" value="CAG2156571.1"/>
    <property type="molecule type" value="Genomic_DNA"/>
</dbReference>
<name>A0ABM8TP03_9BURK</name>
<dbReference type="PANTHER" id="PTHR43540">
    <property type="entry name" value="PEROXYUREIDOACRYLATE/UREIDOACRYLATE AMIDOHYDROLASE-RELATED"/>
    <property type="match status" value="1"/>
</dbReference>
<dbReference type="RefSeq" id="WP_211956195.1">
    <property type="nucleotide sequence ID" value="NZ_CAJPVI010000037.1"/>
</dbReference>